<feature type="region of interest" description="Disordered" evidence="1">
    <location>
        <begin position="593"/>
        <end position="635"/>
    </location>
</feature>
<feature type="compositionally biased region" description="Low complexity" evidence="1">
    <location>
        <begin position="603"/>
        <end position="614"/>
    </location>
</feature>
<sequence>MSASDFDDIFGDDLKMDATAAPTLTNVDLDDDELFGGEPSGKVTKPAEAAGDTPQSQANWAQIDGREQDEFLSWLDEGPSQPASAPSATDSGNREAPDPESQDSASMYAVQTTSRTLPSQALLRKEVEALCSRIFASAAHARVLREVGDSMRGTHLLFIDSAETLLTHLCHQFDIDYVSGMALTFAPLLIASGSEPLHPEIVETLAATCRRFLPHIAQKLPVRSSAAGRRPRLKRLLLYHAPQLASHLQENFPTWNNAPPEEYDASSGVEGSGAIPDSWLASFFESDAMASDSANFDFLLKVWDCSLLLEAFSSNENAPLSTGSFITVYALIAAEKALLRMQGEQLRHCMATTLAETLLRGEATKDAVFVRNIRQLMNATPPCFYAKLRSAGLAPPSVVDNAVSGPAAVIPVTTAASNTGFGMSSLLTASTQGVKDLSNLMIDMPVKLMIDMPVKLLTMVPLNPMAALSSPTSSSLTDSPETQQLFYLHVQAMEVAAVSVTLDANEVIPSVFGGIQGHDTPEAGSIRYFIVDCRGPEDKCGGQVPTAFHFDPDAVADPIILDQVLATLNPLKSAGVHICVMGQGSSSEAIHVEEKESGANRGSSFATTTASSRTVESGHEAAAAGNSHPVPTSEEHSFSGAVIHDVVKGHVNELTKGMTVSRAQMLPCVSSPFFACYKKKVPILGAPSHSNVHARRLVVMENHIVVLKSTTRNEDDVYMVKSCHPLAHVARMTCLKKNALMVSIYYKWKAIDGQIVERRNSYEVQQRDDFIKAVKTTMDKM</sequence>
<evidence type="ECO:0000256" key="1">
    <source>
        <dbReference type="SAM" id="MobiDB-lite"/>
    </source>
</evidence>
<organism evidence="2 4">
    <name type="scientific">Phytophthora kernoviae</name>
    <dbReference type="NCBI Taxonomy" id="325452"/>
    <lineage>
        <taxon>Eukaryota</taxon>
        <taxon>Sar</taxon>
        <taxon>Stramenopiles</taxon>
        <taxon>Oomycota</taxon>
        <taxon>Peronosporomycetes</taxon>
        <taxon>Peronosporales</taxon>
        <taxon>Peronosporaceae</taxon>
        <taxon>Phytophthora</taxon>
    </lineage>
</organism>
<dbReference type="GO" id="GO:0005829">
    <property type="term" value="C:cytosol"/>
    <property type="evidence" value="ECO:0007669"/>
    <property type="project" value="GOC"/>
</dbReference>
<accession>A0A3F2RY96</accession>
<dbReference type="GO" id="GO:0005802">
    <property type="term" value="C:trans-Golgi network"/>
    <property type="evidence" value="ECO:0007669"/>
    <property type="project" value="TreeGrafter"/>
</dbReference>
<gene>
    <name evidence="3" type="ORF">BBJ29_006137</name>
    <name evidence="2" type="ORF">BBP00_00002141</name>
</gene>
<reference evidence="4 5" key="1">
    <citation type="submission" date="2018-07" db="EMBL/GenBank/DDBJ databases">
        <title>Genome sequencing of oomycete isolates from Chile give support for New Zealand origin for Phytophthora kernoviae and make available the first Nothophytophthora sp. genome.</title>
        <authorList>
            <person name="Studholme D.J."/>
            <person name="Sanfuentes E."/>
            <person name="Panda P."/>
            <person name="Hill R."/>
            <person name="Sambles C."/>
            <person name="Grant M."/>
            <person name="Williams N.M."/>
            <person name="Mcdougal R.L."/>
        </authorList>
    </citation>
    <scope>NUCLEOTIDE SEQUENCE [LARGE SCALE GENOMIC DNA]</scope>
    <source>
        <strain evidence="2">Chile6</strain>
        <strain evidence="3">Chile7</strain>
    </source>
</reference>
<dbReference type="PANTHER" id="PTHR13297:SF5">
    <property type="entry name" value="TBC1 DOMAIN FAMILY MEMBER 23"/>
    <property type="match status" value="1"/>
</dbReference>
<proteinExistence type="predicted"/>
<evidence type="ECO:0000313" key="5">
    <source>
        <dbReference type="Proteomes" id="UP000284657"/>
    </source>
</evidence>
<protein>
    <recommendedName>
        <fullName evidence="6">TBC1 domain family member 23</fullName>
    </recommendedName>
</protein>
<dbReference type="Proteomes" id="UP000284657">
    <property type="component" value="Unassembled WGS sequence"/>
</dbReference>
<dbReference type="PANTHER" id="PTHR13297">
    <property type="entry name" value="TBC1 DOMAIN FAMILY MEMBER 23-RELATED"/>
    <property type="match status" value="1"/>
</dbReference>
<dbReference type="OrthoDB" id="73307at2759"/>
<dbReference type="AlphaFoldDB" id="A0A3F2RY96"/>
<dbReference type="Proteomes" id="UP000277300">
    <property type="component" value="Unassembled WGS sequence"/>
</dbReference>
<evidence type="ECO:0000313" key="4">
    <source>
        <dbReference type="Proteomes" id="UP000277300"/>
    </source>
</evidence>
<dbReference type="EMBL" id="MBDO02000035">
    <property type="protein sequence ID" value="RLN66537.1"/>
    <property type="molecule type" value="Genomic_DNA"/>
</dbReference>
<dbReference type="GO" id="GO:0099041">
    <property type="term" value="P:vesicle tethering to Golgi"/>
    <property type="evidence" value="ECO:0007669"/>
    <property type="project" value="TreeGrafter"/>
</dbReference>
<dbReference type="InterPro" id="IPR039755">
    <property type="entry name" value="TBC1D23"/>
</dbReference>
<name>A0A3F2RY96_9STRA</name>
<dbReference type="CDD" id="cd20788">
    <property type="entry name" value="TBC1D23_C-like"/>
    <property type="match status" value="1"/>
</dbReference>
<feature type="compositionally biased region" description="Polar residues" evidence="1">
    <location>
        <begin position="102"/>
        <end position="111"/>
    </location>
</feature>
<evidence type="ECO:0000313" key="2">
    <source>
        <dbReference type="EMBL" id="RLN66537.1"/>
    </source>
</evidence>
<feature type="compositionally biased region" description="Acidic residues" evidence="1">
    <location>
        <begin position="1"/>
        <end position="11"/>
    </location>
</feature>
<dbReference type="EMBL" id="MBAD02000226">
    <property type="protein sequence ID" value="RLN70518.1"/>
    <property type="molecule type" value="Genomic_DNA"/>
</dbReference>
<evidence type="ECO:0008006" key="6">
    <source>
        <dbReference type="Google" id="ProtNLM"/>
    </source>
</evidence>
<feature type="compositionally biased region" description="Polar residues" evidence="1">
    <location>
        <begin position="81"/>
        <end position="91"/>
    </location>
</feature>
<comment type="caution">
    <text evidence="2">The sequence shown here is derived from an EMBL/GenBank/DDBJ whole genome shotgun (WGS) entry which is preliminary data.</text>
</comment>
<feature type="region of interest" description="Disordered" evidence="1">
    <location>
        <begin position="1"/>
        <end position="58"/>
    </location>
</feature>
<evidence type="ECO:0000313" key="3">
    <source>
        <dbReference type="EMBL" id="RLN70518.1"/>
    </source>
</evidence>
<feature type="region of interest" description="Disordered" evidence="1">
    <location>
        <begin position="76"/>
        <end position="111"/>
    </location>
</feature>
<dbReference type="GO" id="GO:0042147">
    <property type="term" value="P:retrograde transport, endosome to Golgi"/>
    <property type="evidence" value="ECO:0007669"/>
    <property type="project" value="InterPro"/>
</dbReference>